<keyword evidence="7" id="KW-1185">Reference proteome</keyword>
<dbReference type="GO" id="GO:0018537">
    <property type="term" value="F:coenzyme F420-dependent N5,N10-methenyltetrahydromethanopterin reductase activity"/>
    <property type="evidence" value="ECO:0007669"/>
    <property type="project" value="UniProtKB-EC"/>
</dbReference>
<dbReference type="GO" id="GO:0016705">
    <property type="term" value="F:oxidoreductase activity, acting on paired donors, with incorporation or reduction of molecular oxygen"/>
    <property type="evidence" value="ECO:0007669"/>
    <property type="project" value="InterPro"/>
</dbReference>
<keyword evidence="3 6" id="KW-0560">Oxidoreductase</keyword>
<evidence type="ECO:0000256" key="2">
    <source>
        <dbReference type="ARBA" id="ARBA00022643"/>
    </source>
</evidence>
<feature type="domain" description="Luciferase-like" evidence="5">
    <location>
        <begin position="30"/>
        <end position="226"/>
    </location>
</feature>
<name>A0A380T2U2_9PSED</name>
<dbReference type="InterPro" id="IPR020020">
    <property type="entry name" value="Luciferase-type_oxidoreductase"/>
</dbReference>
<dbReference type="InterPro" id="IPR051260">
    <property type="entry name" value="Diverse_substr_monoxygenases"/>
</dbReference>
<keyword evidence="1" id="KW-0285">Flavoprotein</keyword>
<keyword evidence="4" id="KW-0503">Monooxygenase</keyword>
<dbReference type="EMBL" id="UIDD01000010">
    <property type="protein sequence ID" value="SUQ64572.1"/>
    <property type="molecule type" value="Genomic_DNA"/>
</dbReference>
<dbReference type="GO" id="GO:0004497">
    <property type="term" value="F:monooxygenase activity"/>
    <property type="evidence" value="ECO:0007669"/>
    <property type="project" value="UniProtKB-KW"/>
</dbReference>
<keyword evidence="2" id="KW-0288">FMN</keyword>
<gene>
    <name evidence="6" type="primary">mer</name>
    <name evidence="6" type="ORF">CCOS864_04033</name>
</gene>
<dbReference type="NCBIfam" id="TIGR03571">
    <property type="entry name" value="lucif_BA3436"/>
    <property type="match status" value="1"/>
</dbReference>
<organism evidence="6 7">
    <name type="scientific">Pseudomonas wadenswilerensis</name>
    <dbReference type="NCBI Taxonomy" id="1785161"/>
    <lineage>
        <taxon>Bacteria</taxon>
        <taxon>Pseudomonadati</taxon>
        <taxon>Pseudomonadota</taxon>
        <taxon>Gammaproteobacteria</taxon>
        <taxon>Pseudomonadales</taxon>
        <taxon>Pseudomonadaceae</taxon>
        <taxon>Pseudomonas</taxon>
    </lineage>
</organism>
<dbReference type="PANTHER" id="PTHR30011:SF16">
    <property type="entry name" value="C2H2 FINGER DOMAIN TRANSCRIPTION FACTOR (EUROFUNG)-RELATED"/>
    <property type="match status" value="1"/>
</dbReference>
<accession>A0A380T2U2</accession>
<dbReference type="EC" id="1.5.98.2" evidence="6"/>
<sequence length="340" mass="37406">MNPTLTGASAHAFAHHPGYRRMFAADHLTLGIFLPLRFYRGDMAVLNGQAALVSEIDRLGFAAVWVRDVPLYDPHFGDAGQLFDPFAYLSYLAAHTRRIALATGSAIFALRHPIDLAKAATTIDQLSGGRLVMGIASGDRPIEFPAYGLEHSERGERFAEAVRYFRQLLQVGDHPIQSALGHLSGAQLLPKPVSGAIPLLVTGSSRQSLQWLGEHADGWLTFPEATENILGPRRLAEKIRAWRDHIPGGGFRPHVTNEWIDLNANPDFPRTAMQGGYVLRTGRKGLIDLLGEWQDAGVNHAALGIQFCQRPADEVIQELAEEVLPLFASHEGPLPLRQDW</sequence>
<dbReference type="Gene3D" id="3.20.20.30">
    <property type="entry name" value="Luciferase-like domain"/>
    <property type="match status" value="1"/>
</dbReference>
<dbReference type="AlphaFoldDB" id="A0A380T2U2"/>
<protein>
    <submittedName>
        <fullName evidence="6">5,10-methylenetetrahydromethanopterin reductase</fullName>
        <ecNumber evidence="6">1.5.98.2</ecNumber>
    </submittedName>
</protein>
<evidence type="ECO:0000256" key="3">
    <source>
        <dbReference type="ARBA" id="ARBA00023002"/>
    </source>
</evidence>
<reference evidence="7" key="1">
    <citation type="submission" date="2018-07" db="EMBL/GenBank/DDBJ databases">
        <authorList>
            <person name="Blom J."/>
        </authorList>
    </citation>
    <scope>NUCLEOTIDE SEQUENCE [LARGE SCALE GENOMIC DNA]</scope>
    <source>
        <strain evidence="7">CCOS 864</strain>
    </source>
</reference>
<dbReference type="InterPro" id="IPR011251">
    <property type="entry name" value="Luciferase-like_dom"/>
</dbReference>
<evidence type="ECO:0000259" key="5">
    <source>
        <dbReference type="Pfam" id="PF00296"/>
    </source>
</evidence>
<dbReference type="InterPro" id="IPR036661">
    <property type="entry name" value="Luciferase-like_sf"/>
</dbReference>
<evidence type="ECO:0000256" key="4">
    <source>
        <dbReference type="ARBA" id="ARBA00023033"/>
    </source>
</evidence>
<evidence type="ECO:0000256" key="1">
    <source>
        <dbReference type="ARBA" id="ARBA00022630"/>
    </source>
</evidence>
<dbReference type="Pfam" id="PF00296">
    <property type="entry name" value="Bac_luciferase"/>
    <property type="match status" value="1"/>
</dbReference>
<evidence type="ECO:0000313" key="6">
    <source>
        <dbReference type="EMBL" id="SUQ64572.1"/>
    </source>
</evidence>
<proteinExistence type="predicted"/>
<dbReference type="PANTHER" id="PTHR30011">
    <property type="entry name" value="ALKANESULFONATE MONOOXYGENASE-RELATED"/>
    <property type="match status" value="1"/>
</dbReference>
<evidence type="ECO:0000313" key="7">
    <source>
        <dbReference type="Proteomes" id="UP000255177"/>
    </source>
</evidence>
<dbReference type="SUPFAM" id="SSF51679">
    <property type="entry name" value="Bacterial luciferase-like"/>
    <property type="match status" value="1"/>
</dbReference>
<dbReference type="RefSeq" id="WP_115088117.1">
    <property type="nucleotide sequence ID" value="NZ_CBCSFG010000001.1"/>
</dbReference>
<dbReference type="Proteomes" id="UP000255177">
    <property type="component" value="Unassembled WGS sequence"/>
</dbReference>